<accession>A0A8H3CHE2</accession>
<protein>
    <submittedName>
        <fullName evidence="1">Uncharacterized protein</fullName>
    </submittedName>
</protein>
<dbReference type="Proteomes" id="UP000663843">
    <property type="component" value="Unassembled WGS sequence"/>
</dbReference>
<sequence length="554" mass="62877">MLDSNSFAPLQTHIIAGRFPSLDLASRVEAALATPYPEFDEQVILLRVTLARTYNTLVPPLHRLPEEILLEIFMNVVFGGYVWKYPDGSGPCWIEYTLTAMQLYLQSLLQVCSMWRNLLVVRDVFWSTVGTYHLKTHDGSHEKYVHLPIRGTKEANLHLVLALPLPTNFALDTLREHASQFRTINISARANAQTSPIRDIIDIFLNNTPSFLSELSISRRAGSYTYSDFELSEDNHIRRDSSDWNRLLEITSSLSVLRITGVALSWRYMTLPNRLVELQLRRITLGNDSQFPEFINALSSAPELRDLKLISIVTSGDGAPLGVLQERQRITLPKLESLLLEDIYFSTLGLLSQWLIDSTCRLSLNTTLSHAVASTHPYLIGIERVAIERLCEALKLLVVDTLVVSKGNSICLPYLDRVLPLMPALKTLKLQSDKFGPTEWDRLKPPSLPAAGSESNEQLSPKLEQLYLPSPYFLLEDEVNFEGLKDLVASHPLQKLVLGNLVRTRYNLASSRRLEETDDICVWLRSHVPDFRLVEHEISAPEFHSDVWQLWCPN</sequence>
<name>A0A8H3CHE2_9AGAM</name>
<evidence type="ECO:0000313" key="1">
    <source>
        <dbReference type="EMBL" id="CAE6480502.1"/>
    </source>
</evidence>
<proteinExistence type="predicted"/>
<dbReference type="AlphaFoldDB" id="A0A8H3CHE2"/>
<organism evidence="1 2">
    <name type="scientific">Rhizoctonia solani</name>
    <dbReference type="NCBI Taxonomy" id="456999"/>
    <lineage>
        <taxon>Eukaryota</taxon>
        <taxon>Fungi</taxon>
        <taxon>Dikarya</taxon>
        <taxon>Basidiomycota</taxon>
        <taxon>Agaricomycotina</taxon>
        <taxon>Agaricomycetes</taxon>
        <taxon>Cantharellales</taxon>
        <taxon>Ceratobasidiaceae</taxon>
        <taxon>Rhizoctonia</taxon>
    </lineage>
</organism>
<dbReference type="EMBL" id="CAJMWT010003881">
    <property type="protein sequence ID" value="CAE6480502.1"/>
    <property type="molecule type" value="Genomic_DNA"/>
</dbReference>
<comment type="caution">
    <text evidence="1">The sequence shown here is derived from an EMBL/GenBank/DDBJ whole genome shotgun (WGS) entry which is preliminary data.</text>
</comment>
<gene>
    <name evidence="1" type="ORF">RDB_LOCUS117532</name>
</gene>
<reference evidence="1" key="1">
    <citation type="submission" date="2021-01" db="EMBL/GenBank/DDBJ databases">
        <authorList>
            <person name="Kaushik A."/>
        </authorList>
    </citation>
    <scope>NUCLEOTIDE SEQUENCE</scope>
    <source>
        <strain evidence="1">AG2-2IIIB</strain>
    </source>
</reference>
<evidence type="ECO:0000313" key="2">
    <source>
        <dbReference type="Proteomes" id="UP000663843"/>
    </source>
</evidence>